<keyword evidence="8" id="KW-0408">Iron</keyword>
<keyword evidence="3 14" id="KW-0813">Transport</keyword>
<feature type="domain" description="TonB-dependent receptor-like beta-barrel" evidence="17">
    <location>
        <begin position="308"/>
        <end position="739"/>
    </location>
</feature>
<sequence>MRRDDGQTFGWERVVKAGLGVAGLGVAGLGVVLHATPSAAQTSGANSTSTAATLPPVTVEAPNQVRSRTQSAQRASQSPRGRVATQRNSGPAPARNAGVRETGAGRGNASSESSYVASGSTAGTKTNTPLLETPQSISVVTRKELNDRAVQTLTEAVGYQPGVRIDASGYDPRFDAISIRGFDITYNGIYLDGLRLVGAGLSVFKTEPYGVDSITLVRGPSSALYGLGSPGGLIDLQSKLPTSQPFHEVQTVFGDRDRIQGNFDLSGPVDADGQFSYRLTGVMRDANVFVPGGKDNRTYIAPAFTWKPDQSTTLTILGSYQKSKTPGSMFTYSTGTGTATDVFTGSPSYNSLDQEQGRVGYLFEHAFNNDITVRQKFRYVDVDAVTRYVGFLGAPVGNVVSRYTGLVHDTLQSAIMDNQVEAKLSTGPVQHTLLVGTDYTASKFTDRQGFGFGVSDLNVASPVYAPEAIPDPAISSSTQQRQTQSGVYIQDQAKLDHWILTMSGRSDWVRTTGEDLFALTRQTQSDQAYSGRAGLTYVFDSGVAPYVAYSTSFFPNLGVDPTGAFFKPTTGKQTEVGVKYQPPGTRSFITAAVFDLTQSGGLVTTGTGVTVQRGEIQSRGFELQGLASLGGGFDITSSYTYLDMVTKQAADSTTIGKFPSGNPPHTATLWGNYALPLAGPLAGLSVGAGVRYMSWSYGDDANTFKNSSVTLVDAALKYDFSQAAKELKGLTFQVNAKNLFNLHYTTCQVGYCYRGAPLTVIATLGYRW</sequence>
<dbReference type="Pfam" id="PF07715">
    <property type="entry name" value="Plug"/>
    <property type="match status" value="1"/>
</dbReference>
<evidence type="ECO:0000256" key="7">
    <source>
        <dbReference type="ARBA" id="ARBA00022729"/>
    </source>
</evidence>
<dbReference type="PANTHER" id="PTHR32552:SF68">
    <property type="entry name" value="FERRICHROME OUTER MEMBRANE TRANSPORTER_PHAGE RECEPTOR"/>
    <property type="match status" value="1"/>
</dbReference>
<protein>
    <submittedName>
        <fullName evidence="19">TonB-dependent siderophore receptor</fullName>
    </submittedName>
</protein>
<dbReference type="SUPFAM" id="SSF56935">
    <property type="entry name" value="Porins"/>
    <property type="match status" value="1"/>
</dbReference>
<feature type="compositionally biased region" description="Low complexity" evidence="16">
    <location>
        <begin position="40"/>
        <end position="53"/>
    </location>
</feature>
<evidence type="ECO:0000259" key="17">
    <source>
        <dbReference type="Pfam" id="PF00593"/>
    </source>
</evidence>
<dbReference type="Gene3D" id="2.170.130.10">
    <property type="entry name" value="TonB-dependent receptor, plug domain"/>
    <property type="match status" value="1"/>
</dbReference>
<dbReference type="Pfam" id="PF00593">
    <property type="entry name" value="TonB_dep_Rec_b-barrel"/>
    <property type="match status" value="1"/>
</dbReference>
<evidence type="ECO:0000256" key="8">
    <source>
        <dbReference type="ARBA" id="ARBA00023004"/>
    </source>
</evidence>
<evidence type="ECO:0000256" key="16">
    <source>
        <dbReference type="SAM" id="MobiDB-lite"/>
    </source>
</evidence>
<keyword evidence="10 15" id="KW-0798">TonB box</keyword>
<reference evidence="19" key="1">
    <citation type="submission" date="2021-12" db="EMBL/GenBank/DDBJ databases">
        <title>Bradyrhizobium xenonodulans sp. nov.</title>
        <authorList>
            <person name="Claassens R."/>
            <person name="Venter S.N."/>
            <person name="Beukes C.W."/>
            <person name="Stepkowski T."/>
            <person name="Steenkamp E.T."/>
        </authorList>
    </citation>
    <scope>NUCLEOTIDE SEQUENCE</scope>
    <source>
        <strain evidence="19">14AB</strain>
    </source>
</reference>
<evidence type="ECO:0000256" key="2">
    <source>
        <dbReference type="ARBA" id="ARBA00009810"/>
    </source>
</evidence>
<dbReference type="InterPro" id="IPR010105">
    <property type="entry name" value="TonB_sidphr_rcpt"/>
</dbReference>
<evidence type="ECO:0000256" key="15">
    <source>
        <dbReference type="RuleBase" id="RU003357"/>
    </source>
</evidence>
<dbReference type="InterPro" id="IPR037066">
    <property type="entry name" value="Plug_dom_sf"/>
</dbReference>
<evidence type="ECO:0000256" key="14">
    <source>
        <dbReference type="PROSITE-ProRule" id="PRU01360"/>
    </source>
</evidence>
<organism evidence="19 20">
    <name type="scientific">Bradyrhizobium xenonodulans</name>
    <dbReference type="NCBI Taxonomy" id="2736875"/>
    <lineage>
        <taxon>Bacteria</taxon>
        <taxon>Pseudomonadati</taxon>
        <taxon>Pseudomonadota</taxon>
        <taxon>Alphaproteobacteria</taxon>
        <taxon>Hyphomicrobiales</taxon>
        <taxon>Nitrobacteraceae</taxon>
        <taxon>Bradyrhizobium</taxon>
    </lineage>
</organism>
<comment type="similarity">
    <text evidence="2 14 15">Belongs to the TonB-dependent receptor family.</text>
</comment>
<evidence type="ECO:0000313" key="20">
    <source>
        <dbReference type="Proteomes" id="UP001179614"/>
    </source>
</evidence>
<dbReference type="EMBL" id="CP089391">
    <property type="protein sequence ID" value="WBL78590.1"/>
    <property type="molecule type" value="Genomic_DNA"/>
</dbReference>
<keyword evidence="7" id="KW-0732">Signal</keyword>
<keyword evidence="4 14" id="KW-1134">Transmembrane beta strand</keyword>
<dbReference type="Gene3D" id="2.40.170.20">
    <property type="entry name" value="TonB-dependent receptor, beta-barrel domain"/>
    <property type="match status" value="1"/>
</dbReference>
<gene>
    <name evidence="19" type="ORF">I3J27_37615</name>
</gene>
<feature type="region of interest" description="Disordered" evidence="16">
    <location>
        <begin position="40"/>
        <end position="130"/>
    </location>
</feature>
<evidence type="ECO:0000256" key="3">
    <source>
        <dbReference type="ARBA" id="ARBA00022448"/>
    </source>
</evidence>
<dbReference type="Proteomes" id="UP001179614">
    <property type="component" value="Chromosome"/>
</dbReference>
<evidence type="ECO:0000256" key="4">
    <source>
        <dbReference type="ARBA" id="ARBA00022452"/>
    </source>
</evidence>
<evidence type="ECO:0000256" key="1">
    <source>
        <dbReference type="ARBA" id="ARBA00004571"/>
    </source>
</evidence>
<comment type="subcellular location">
    <subcellularLocation>
        <location evidence="1 14">Cell outer membrane</location>
        <topology evidence="1 14">Multi-pass membrane protein</topology>
    </subcellularLocation>
</comment>
<evidence type="ECO:0000256" key="10">
    <source>
        <dbReference type="ARBA" id="ARBA00023077"/>
    </source>
</evidence>
<keyword evidence="20" id="KW-1185">Reference proteome</keyword>
<dbReference type="InterPro" id="IPR012910">
    <property type="entry name" value="Plug_dom"/>
</dbReference>
<dbReference type="InterPro" id="IPR036942">
    <property type="entry name" value="Beta-barrel_TonB_sf"/>
</dbReference>
<dbReference type="CDD" id="cd01347">
    <property type="entry name" value="ligand_gated_channel"/>
    <property type="match status" value="1"/>
</dbReference>
<evidence type="ECO:0000256" key="9">
    <source>
        <dbReference type="ARBA" id="ARBA00023065"/>
    </source>
</evidence>
<dbReference type="RefSeq" id="WP_270163859.1">
    <property type="nucleotide sequence ID" value="NZ_CP089391.1"/>
</dbReference>
<evidence type="ECO:0000256" key="13">
    <source>
        <dbReference type="ARBA" id="ARBA00023237"/>
    </source>
</evidence>
<feature type="domain" description="TonB-dependent receptor plug" evidence="18">
    <location>
        <begin position="130"/>
        <end position="232"/>
    </location>
</feature>
<dbReference type="InterPro" id="IPR000531">
    <property type="entry name" value="Beta-barrel_TonB"/>
</dbReference>
<evidence type="ECO:0000256" key="12">
    <source>
        <dbReference type="ARBA" id="ARBA00023170"/>
    </source>
</evidence>
<keyword evidence="9" id="KW-0406">Ion transport</keyword>
<evidence type="ECO:0000259" key="18">
    <source>
        <dbReference type="Pfam" id="PF07715"/>
    </source>
</evidence>
<dbReference type="PANTHER" id="PTHR32552">
    <property type="entry name" value="FERRICHROME IRON RECEPTOR-RELATED"/>
    <property type="match status" value="1"/>
</dbReference>
<keyword evidence="12 19" id="KW-0675">Receptor</keyword>
<dbReference type="InterPro" id="IPR039426">
    <property type="entry name" value="TonB-dep_rcpt-like"/>
</dbReference>
<evidence type="ECO:0000256" key="5">
    <source>
        <dbReference type="ARBA" id="ARBA00022496"/>
    </source>
</evidence>
<evidence type="ECO:0000313" key="19">
    <source>
        <dbReference type="EMBL" id="WBL78590.1"/>
    </source>
</evidence>
<feature type="compositionally biased region" description="Low complexity" evidence="16">
    <location>
        <begin position="64"/>
        <end position="80"/>
    </location>
</feature>
<accession>A0ABY7MJK3</accession>
<keyword evidence="13 14" id="KW-0998">Cell outer membrane</keyword>
<keyword evidence="11 14" id="KW-0472">Membrane</keyword>
<keyword evidence="5" id="KW-0410">Iron transport</keyword>
<feature type="compositionally biased region" description="Low complexity" evidence="16">
    <location>
        <begin position="109"/>
        <end position="122"/>
    </location>
</feature>
<keyword evidence="6 14" id="KW-0812">Transmembrane</keyword>
<dbReference type="PROSITE" id="PS52016">
    <property type="entry name" value="TONB_DEPENDENT_REC_3"/>
    <property type="match status" value="1"/>
</dbReference>
<evidence type="ECO:0000256" key="11">
    <source>
        <dbReference type="ARBA" id="ARBA00023136"/>
    </source>
</evidence>
<proteinExistence type="inferred from homology"/>
<evidence type="ECO:0000256" key="6">
    <source>
        <dbReference type="ARBA" id="ARBA00022692"/>
    </source>
</evidence>
<dbReference type="NCBIfam" id="TIGR01783">
    <property type="entry name" value="TonB-siderophor"/>
    <property type="match status" value="1"/>
</dbReference>
<name>A0ABY7MJK3_9BRAD</name>